<keyword evidence="3" id="KW-1185">Reference proteome</keyword>
<feature type="transmembrane region" description="Helical" evidence="1">
    <location>
        <begin position="17"/>
        <end position="34"/>
    </location>
</feature>
<organism evidence="2 3">
    <name type="scientific">Pontibacter actiniarum</name>
    <dbReference type="NCBI Taxonomy" id="323450"/>
    <lineage>
        <taxon>Bacteria</taxon>
        <taxon>Pseudomonadati</taxon>
        <taxon>Bacteroidota</taxon>
        <taxon>Cytophagia</taxon>
        <taxon>Cytophagales</taxon>
        <taxon>Hymenobacteraceae</taxon>
        <taxon>Pontibacter</taxon>
    </lineage>
</organism>
<dbReference type="AlphaFoldDB" id="A0A1X9YU30"/>
<name>A0A1X9YU30_9BACT</name>
<evidence type="ECO:0000256" key="1">
    <source>
        <dbReference type="SAM" id="Phobius"/>
    </source>
</evidence>
<evidence type="ECO:0000313" key="2">
    <source>
        <dbReference type="EMBL" id="ARS36368.1"/>
    </source>
</evidence>
<keyword evidence="1" id="KW-0472">Membrane</keyword>
<dbReference type="EMBL" id="CP021235">
    <property type="protein sequence ID" value="ARS36368.1"/>
    <property type="molecule type" value="Genomic_DNA"/>
</dbReference>
<sequence length="166" mass="18678">MYINLYPGKQLRSTRKSLLVTGLFLFFGGGYALLREFLWIDAFRTGWAVASAMLLGLGLLFVAYGTEVFRFKDAFFSMTPERIVYRLSLLGRERRIAWEEVQELIISESLVRFKLVSGSGVAMRLGAIQQPEIARHVSRSIHLAALEKGLIINGVKPTPQEPAMLV</sequence>
<keyword evidence="1" id="KW-1133">Transmembrane helix</keyword>
<keyword evidence="1" id="KW-0812">Transmembrane</keyword>
<dbReference type="STRING" id="709015.GCA_000472485_02739"/>
<dbReference type="KEGG" id="pact:CA264_13500"/>
<protein>
    <recommendedName>
        <fullName evidence="4">DUF304 domain-containing protein</fullName>
    </recommendedName>
</protein>
<proteinExistence type="predicted"/>
<dbReference type="RefSeq" id="WP_025607904.1">
    <property type="nucleotide sequence ID" value="NZ_CP021235.1"/>
</dbReference>
<evidence type="ECO:0008006" key="4">
    <source>
        <dbReference type="Google" id="ProtNLM"/>
    </source>
</evidence>
<accession>A0A1X9YU30</accession>
<feature type="transmembrane region" description="Helical" evidence="1">
    <location>
        <begin position="46"/>
        <end position="64"/>
    </location>
</feature>
<gene>
    <name evidence="2" type="ORF">CA264_13500</name>
</gene>
<reference evidence="3" key="1">
    <citation type="submission" date="2017-05" db="EMBL/GenBank/DDBJ databases">
        <authorList>
            <person name="Ray J."/>
            <person name="Price M."/>
            <person name="Deutschbauer A."/>
        </authorList>
    </citation>
    <scope>NUCLEOTIDE SEQUENCE [LARGE SCALE GENOMIC DNA]</scope>
    <source>
        <strain evidence="3">DSM 19842</strain>
    </source>
</reference>
<dbReference type="Proteomes" id="UP000266292">
    <property type="component" value="Chromosome"/>
</dbReference>
<dbReference type="OrthoDB" id="852315at2"/>
<evidence type="ECO:0000313" key="3">
    <source>
        <dbReference type="Proteomes" id="UP000266292"/>
    </source>
</evidence>